<dbReference type="InterPro" id="IPR038721">
    <property type="entry name" value="IS701-like_DDE_dom"/>
</dbReference>
<gene>
    <name evidence="2" type="ORF">BWI75_09210</name>
</gene>
<dbReference type="EMBL" id="NAPY01000011">
    <property type="protein sequence ID" value="MUL36523.1"/>
    <property type="molecule type" value="Genomic_DNA"/>
</dbReference>
<comment type="caution">
    <text evidence="2">The sequence shown here is derived from an EMBL/GenBank/DDBJ whole genome shotgun (WGS) entry which is preliminary data.</text>
</comment>
<dbReference type="Pfam" id="PF13546">
    <property type="entry name" value="DDE_5"/>
    <property type="match status" value="1"/>
</dbReference>
<dbReference type="SUPFAM" id="SSF53098">
    <property type="entry name" value="Ribonuclease H-like"/>
    <property type="match status" value="1"/>
</dbReference>
<evidence type="ECO:0000259" key="1">
    <source>
        <dbReference type="Pfam" id="PF13546"/>
    </source>
</evidence>
<organism evidence="2 3">
    <name type="scientific">Gloeocapsopsis dulcis AAB1 = 1H9</name>
    <dbReference type="NCBI Taxonomy" id="1433147"/>
    <lineage>
        <taxon>Bacteria</taxon>
        <taxon>Bacillati</taxon>
        <taxon>Cyanobacteriota</taxon>
        <taxon>Cyanophyceae</taxon>
        <taxon>Oscillatoriophycideae</taxon>
        <taxon>Chroococcales</taxon>
        <taxon>Chroococcaceae</taxon>
        <taxon>Gloeocapsopsis</taxon>
        <taxon>Gloeocapsopsis dulcis</taxon>
    </lineage>
</organism>
<name>A0A6N8FTU6_9CHRO</name>
<dbReference type="OrthoDB" id="419069at2"/>
<evidence type="ECO:0000313" key="3">
    <source>
        <dbReference type="Proteomes" id="UP000441797"/>
    </source>
</evidence>
<keyword evidence="3" id="KW-1185">Reference proteome</keyword>
<dbReference type="InterPro" id="IPR012337">
    <property type="entry name" value="RNaseH-like_sf"/>
</dbReference>
<evidence type="ECO:0000313" key="2">
    <source>
        <dbReference type="EMBL" id="MUL36523.1"/>
    </source>
</evidence>
<feature type="domain" description="Transposase IS701-like DDE" evidence="1">
    <location>
        <begin position="7"/>
        <end position="185"/>
    </location>
</feature>
<dbReference type="AlphaFoldDB" id="A0A6N8FTU6"/>
<reference evidence="2 3" key="1">
    <citation type="journal article" date="2019" name="Front. Microbiol.">
        <title>Genomic Features for Desiccation Tolerance and Sugar Biosynthesis in the Extremophile Gloeocapsopsis sp. UTEX B3054.</title>
        <authorList>
            <person name="Urrejola C."/>
            <person name="Alcorta J."/>
            <person name="Salas L."/>
            <person name="Vasquez M."/>
            <person name="Polz M.F."/>
            <person name="Vicuna R."/>
            <person name="Diez B."/>
        </authorList>
    </citation>
    <scope>NUCLEOTIDE SEQUENCE [LARGE SCALE GENOMIC DNA]</scope>
    <source>
        <strain evidence="2 3">1H9</strain>
    </source>
</reference>
<accession>A0A6N8FTU6</accession>
<proteinExistence type="predicted"/>
<protein>
    <submittedName>
        <fullName evidence="2">Transposase</fullName>
    </submittedName>
</protein>
<dbReference type="RefSeq" id="WP_105218768.1">
    <property type="nucleotide sequence ID" value="NZ_CAWNSU010000012.1"/>
</dbReference>
<dbReference type="Proteomes" id="UP000441797">
    <property type="component" value="Unassembled WGS sequence"/>
</dbReference>
<sequence length="354" mass="40584">MNFTKLDYCQYLLSSPINYTVTNLADHLDSISHDRINRYLRGEKLTPRLLWDNVKSLLHPSENGYLLFDDTVLDKRSSTSIELTRRQYSGNEHRVVRGIGLISCVYVNGETGQFWVIDYRLSDPDGDAQSKLDHVVAMLEGVVHSKQLPFSTVLMDSWYATQALMARIDQLNKVYYCPLKVNRRVDDSGAQQVYQRIDELDWTSQELDQGKLIKIRGFPKDKKVKLFRVTVSTNTTEFVATNDLSQASTDAVQDECGIRWKIEVRAIPPSHGGMLGSHLEEFHRELKQLTGLEACQCRKARIQHHHIACALLVWSRLKTIAYQTGRTIYQVKYGMLSDYLSEQLKHPSVQMSLA</sequence>